<sequence>MTKRELLRLLLLQARTNGFDLRPWYEAMIDPEWRDAQAAVDTLARGHRYYALLFSHDFAKHFWKQGQPTQFVVPMQQFSRLNSRGETITITRKAYVRRTLKPHAWRYHLREMATLDEPLRYVRRFLVTPEEQLLAPLRVESAGALYGHPEAAG</sequence>
<evidence type="ECO:0000313" key="2">
    <source>
        <dbReference type="Proteomes" id="UP000538666"/>
    </source>
</evidence>
<protein>
    <submittedName>
        <fullName evidence="1">Uncharacterized protein</fullName>
    </submittedName>
</protein>
<dbReference type="EMBL" id="JACHEK010000010">
    <property type="protein sequence ID" value="MBB6146704.1"/>
    <property type="molecule type" value="Genomic_DNA"/>
</dbReference>
<proteinExistence type="predicted"/>
<organism evidence="1 2">
    <name type="scientific">Silvibacterium bohemicum</name>
    <dbReference type="NCBI Taxonomy" id="1577686"/>
    <lineage>
        <taxon>Bacteria</taxon>
        <taxon>Pseudomonadati</taxon>
        <taxon>Acidobacteriota</taxon>
        <taxon>Terriglobia</taxon>
        <taxon>Terriglobales</taxon>
        <taxon>Acidobacteriaceae</taxon>
        <taxon>Silvibacterium</taxon>
    </lineage>
</organism>
<keyword evidence="2" id="KW-1185">Reference proteome</keyword>
<comment type="caution">
    <text evidence="1">The sequence shown here is derived from an EMBL/GenBank/DDBJ whole genome shotgun (WGS) entry which is preliminary data.</text>
</comment>
<accession>A0A841K8U6</accession>
<name>A0A841K8U6_9BACT</name>
<evidence type="ECO:0000313" key="1">
    <source>
        <dbReference type="EMBL" id="MBB6146704.1"/>
    </source>
</evidence>
<reference evidence="1 2" key="1">
    <citation type="submission" date="2020-08" db="EMBL/GenBank/DDBJ databases">
        <title>Genomic Encyclopedia of Type Strains, Phase IV (KMG-IV): sequencing the most valuable type-strain genomes for metagenomic binning, comparative biology and taxonomic classification.</title>
        <authorList>
            <person name="Goeker M."/>
        </authorList>
    </citation>
    <scope>NUCLEOTIDE SEQUENCE [LARGE SCALE GENOMIC DNA]</scope>
    <source>
        <strain evidence="1 2">DSM 103733</strain>
    </source>
</reference>
<gene>
    <name evidence="1" type="ORF">HNQ77_004683</name>
</gene>
<dbReference type="AlphaFoldDB" id="A0A841K8U6"/>
<dbReference type="Proteomes" id="UP000538666">
    <property type="component" value="Unassembled WGS sequence"/>
</dbReference>
<dbReference type="RefSeq" id="WP_184085209.1">
    <property type="nucleotide sequence ID" value="NZ_JACHEK010000010.1"/>
</dbReference>